<proteinExistence type="predicted"/>
<evidence type="ECO:0000313" key="3">
    <source>
        <dbReference type="Proteomes" id="UP000271098"/>
    </source>
</evidence>
<evidence type="ECO:0000313" key="2">
    <source>
        <dbReference type="EMBL" id="VDK42504.1"/>
    </source>
</evidence>
<gene>
    <name evidence="2" type="ORF">GPUH_LOCUS4093</name>
</gene>
<feature type="region of interest" description="Disordered" evidence="1">
    <location>
        <begin position="50"/>
        <end position="72"/>
    </location>
</feature>
<dbReference type="WBParaSite" id="GPUH_0000410001-mRNA-1">
    <property type="protein sequence ID" value="GPUH_0000410001-mRNA-1"/>
    <property type="gene ID" value="GPUH_0000410001"/>
</dbReference>
<accession>A0A183D5V2</accession>
<organism evidence="4">
    <name type="scientific">Gongylonema pulchrum</name>
    <dbReference type="NCBI Taxonomy" id="637853"/>
    <lineage>
        <taxon>Eukaryota</taxon>
        <taxon>Metazoa</taxon>
        <taxon>Ecdysozoa</taxon>
        <taxon>Nematoda</taxon>
        <taxon>Chromadorea</taxon>
        <taxon>Rhabditida</taxon>
        <taxon>Spirurina</taxon>
        <taxon>Spiruromorpha</taxon>
        <taxon>Spiruroidea</taxon>
        <taxon>Gongylonematidae</taxon>
        <taxon>Gongylonema</taxon>
    </lineage>
</organism>
<reference evidence="4" key="1">
    <citation type="submission" date="2016-06" db="UniProtKB">
        <authorList>
            <consortium name="WormBaseParasite"/>
        </authorList>
    </citation>
    <scope>IDENTIFICATION</scope>
</reference>
<dbReference type="AlphaFoldDB" id="A0A183D5V2"/>
<name>A0A183D5V2_9BILA</name>
<dbReference type="Proteomes" id="UP000271098">
    <property type="component" value="Unassembled WGS sequence"/>
</dbReference>
<sequence>MSSGLLQRFRGAAAVAASAVSAERARRAIGITQQRGSKTMSDSDVMAALENVSPEASNATPPKQPRTDAAASSNVDFLKERIAEVRFCAGENLMGKILG</sequence>
<keyword evidence="3" id="KW-1185">Reference proteome</keyword>
<evidence type="ECO:0000256" key="1">
    <source>
        <dbReference type="SAM" id="MobiDB-lite"/>
    </source>
</evidence>
<reference evidence="2 3" key="2">
    <citation type="submission" date="2018-11" db="EMBL/GenBank/DDBJ databases">
        <authorList>
            <consortium name="Pathogen Informatics"/>
        </authorList>
    </citation>
    <scope>NUCLEOTIDE SEQUENCE [LARGE SCALE GENOMIC DNA]</scope>
</reference>
<protein>
    <submittedName>
        <fullName evidence="4">ATP synthase-coupling factor 6, mitochondrial</fullName>
    </submittedName>
</protein>
<dbReference type="EMBL" id="UYRT01007457">
    <property type="protein sequence ID" value="VDK42504.1"/>
    <property type="molecule type" value="Genomic_DNA"/>
</dbReference>
<evidence type="ECO:0000313" key="4">
    <source>
        <dbReference type="WBParaSite" id="GPUH_0000410001-mRNA-1"/>
    </source>
</evidence>